<dbReference type="EMBL" id="JANLCJ010000647">
    <property type="protein sequence ID" value="MCS5737377.1"/>
    <property type="molecule type" value="Genomic_DNA"/>
</dbReference>
<comment type="caution">
    <text evidence="1">The sequence shown here is derived from an EMBL/GenBank/DDBJ whole genome shotgun (WGS) entry which is preliminary data.</text>
</comment>
<evidence type="ECO:0000313" key="2">
    <source>
        <dbReference type="Proteomes" id="UP001165586"/>
    </source>
</evidence>
<dbReference type="Proteomes" id="UP001165586">
    <property type="component" value="Unassembled WGS sequence"/>
</dbReference>
<protein>
    <submittedName>
        <fullName evidence="1">Uncharacterized protein</fullName>
    </submittedName>
</protein>
<reference evidence="1" key="1">
    <citation type="submission" date="2022-08" db="EMBL/GenBank/DDBJ databases">
        <authorList>
            <person name="Deng Y."/>
            <person name="Han X.-F."/>
            <person name="Zhang Y.-Q."/>
        </authorList>
    </citation>
    <scope>NUCLEOTIDE SEQUENCE</scope>
    <source>
        <strain evidence="1">CPCC 203386</strain>
    </source>
</reference>
<accession>A0ABT2HBR2</accession>
<name>A0ABT2HBR2_9MICO</name>
<keyword evidence="2" id="KW-1185">Reference proteome</keyword>
<feature type="non-terminal residue" evidence="1">
    <location>
        <position position="1"/>
    </location>
</feature>
<gene>
    <name evidence="1" type="ORF">N1032_26960</name>
</gene>
<dbReference type="RefSeq" id="WP_259543762.1">
    <property type="nucleotide sequence ID" value="NZ_JANLCJ010000647.1"/>
</dbReference>
<evidence type="ECO:0000313" key="1">
    <source>
        <dbReference type="EMBL" id="MCS5737377.1"/>
    </source>
</evidence>
<proteinExistence type="predicted"/>
<organism evidence="1 2">
    <name type="scientific">Herbiconiux daphne</name>
    <dbReference type="NCBI Taxonomy" id="2970914"/>
    <lineage>
        <taxon>Bacteria</taxon>
        <taxon>Bacillati</taxon>
        <taxon>Actinomycetota</taxon>
        <taxon>Actinomycetes</taxon>
        <taxon>Micrococcales</taxon>
        <taxon>Microbacteriaceae</taxon>
        <taxon>Herbiconiux</taxon>
    </lineage>
</organism>
<sequence>ILAIEEPQIAGVTDEDIVDETKPIALEDVVDENDIERDVDKVVEGTEDLVVEGTDVHSS</sequence>